<dbReference type="SUPFAM" id="SSF51905">
    <property type="entry name" value="FAD/NAD(P)-binding domain"/>
    <property type="match status" value="1"/>
</dbReference>
<dbReference type="PRINTS" id="PR00420">
    <property type="entry name" value="RNGMNOXGNASE"/>
</dbReference>
<dbReference type="InterPro" id="IPR011777">
    <property type="entry name" value="Geranylgeranyl_Rdtase_fam"/>
</dbReference>
<dbReference type="PANTHER" id="PTHR42685">
    <property type="entry name" value="GERANYLGERANYL DIPHOSPHATE REDUCTASE"/>
    <property type="match status" value="1"/>
</dbReference>
<dbReference type="InterPro" id="IPR002938">
    <property type="entry name" value="FAD-bd"/>
</dbReference>
<dbReference type="Pfam" id="PF01494">
    <property type="entry name" value="FAD_binding_3"/>
    <property type="match status" value="1"/>
</dbReference>
<keyword evidence="3" id="KW-1185">Reference proteome</keyword>
<evidence type="ECO:0000313" key="2">
    <source>
        <dbReference type="EMBL" id="GEO09572.1"/>
    </source>
</evidence>
<dbReference type="Proteomes" id="UP000321513">
    <property type="component" value="Unassembled WGS sequence"/>
</dbReference>
<dbReference type="NCBIfam" id="TIGR02032">
    <property type="entry name" value="GG-red-SF"/>
    <property type="match status" value="1"/>
</dbReference>
<dbReference type="RefSeq" id="WP_147203698.1">
    <property type="nucleotide sequence ID" value="NZ_BJYT01000007.1"/>
</dbReference>
<dbReference type="GO" id="GO:0016628">
    <property type="term" value="F:oxidoreductase activity, acting on the CH-CH group of donors, NAD or NADP as acceptor"/>
    <property type="evidence" value="ECO:0007669"/>
    <property type="project" value="InterPro"/>
</dbReference>
<dbReference type="InterPro" id="IPR050407">
    <property type="entry name" value="Geranylgeranyl_reductase"/>
</dbReference>
<evidence type="ECO:0000259" key="1">
    <source>
        <dbReference type="Pfam" id="PF01494"/>
    </source>
</evidence>
<protein>
    <submittedName>
        <fullName evidence="2">Geranylgeranyl hydrogenase BchP</fullName>
    </submittedName>
</protein>
<dbReference type="PANTHER" id="PTHR42685:SF22">
    <property type="entry name" value="CONDITIONED MEDIUM FACTOR RECEPTOR 1"/>
    <property type="match status" value="1"/>
</dbReference>
<accession>A0A512BC91</accession>
<dbReference type="OrthoDB" id="9806565at2"/>
<sequence length="412" mass="46054">MEIEKIITEICIVGAGPAGVTTSITLSNMGIAHTIVDASEFPRDKICGDAIDLNVVRVLHAILPGFTENVLTDRNLFSPAAGLRFILPNGKHFDMAQKDERESNNLKPLFHIAKRVDFDELLVGKLNTAVADVRLGTRIDKIEKLDKNWKLYGTGKSGKIEIETKMLLGADGAHSVVLKNVGDVKIDRENYAGAVRQYWKGIEGIHSDKLIEFYFPKSLPLSYFWIFPLPNDQANVGYGMASSYIAKKNINVRKAFEELIKTDPLLVARFKNATPQETVKGYGLPLSGSNRKSFGDGWLLVGDAASIICPTTGEGIGSGMISGYIAAQFLQRAHKEGCYQEKMFSNYNREIHKRLRMDEKVFKLVNTIPAWAFATFLKAILLNKFLQTWIVKKEIKKWIKTAYTKPIQVNLN</sequence>
<proteinExistence type="predicted"/>
<evidence type="ECO:0000313" key="3">
    <source>
        <dbReference type="Proteomes" id="UP000321513"/>
    </source>
</evidence>
<reference evidence="2 3" key="1">
    <citation type="submission" date="2019-07" db="EMBL/GenBank/DDBJ databases">
        <title>Whole genome shotgun sequence of Segetibacter aerophilus NBRC 106135.</title>
        <authorList>
            <person name="Hosoyama A."/>
            <person name="Uohara A."/>
            <person name="Ohji S."/>
            <person name="Ichikawa N."/>
        </authorList>
    </citation>
    <scope>NUCLEOTIDE SEQUENCE [LARGE SCALE GENOMIC DNA]</scope>
    <source>
        <strain evidence="2 3">NBRC 106135</strain>
    </source>
</reference>
<name>A0A512BC91_9BACT</name>
<dbReference type="GO" id="GO:0071949">
    <property type="term" value="F:FAD binding"/>
    <property type="evidence" value="ECO:0007669"/>
    <property type="project" value="InterPro"/>
</dbReference>
<dbReference type="EMBL" id="BJYT01000007">
    <property type="protein sequence ID" value="GEO09572.1"/>
    <property type="molecule type" value="Genomic_DNA"/>
</dbReference>
<dbReference type="InterPro" id="IPR036188">
    <property type="entry name" value="FAD/NAD-bd_sf"/>
</dbReference>
<comment type="caution">
    <text evidence="2">The sequence shown here is derived from an EMBL/GenBank/DDBJ whole genome shotgun (WGS) entry which is preliminary data.</text>
</comment>
<dbReference type="AlphaFoldDB" id="A0A512BC91"/>
<gene>
    <name evidence="2" type="ORF">SAE01_20680</name>
</gene>
<dbReference type="Gene3D" id="3.50.50.60">
    <property type="entry name" value="FAD/NAD(P)-binding domain"/>
    <property type="match status" value="1"/>
</dbReference>
<organism evidence="2 3">
    <name type="scientific">Segetibacter aerophilus</name>
    <dbReference type="NCBI Taxonomy" id="670293"/>
    <lineage>
        <taxon>Bacteria</taxon>
        <taxon>Pseudomonadati</taxon>
        <taxon>Bacteroidota</taxon>
        <taxon>Chitinophagia</taxon>
        <taxon>Chitinophagales</taxon>
        <taxon>Chitinophagaceae</taxon>
        <taxon>Segetibacter</taxon>
    </lineage>
</organism>
<feature type="domain" description="FAD-binding" evidence="1">
    <location>
        <begin position="8"/>
        <end position="352"/>
    </location>
</feature>